<dbReference type="OMA" id="GGAKECA"/>
<dbReference type="KEGG" id="bfo:118414732"/>
<evidence type="ECO:0000313" key="2">
    <source>
        <dbReference type="Proteomes" id="UP000001554"/>
    </source>
</evidence>
<accession>A0A9J7MNQ0</accession>
<feature type="compositionally biased region" description="Polar residues" evidence="1">
    <location>
        <begin position="152"/>
        <end position="178"/>
    </location>
</feature>
<name>A0A9J7MNQ0_BRAFL</name>
<dbReference type="RefSeq" id="XP_035674837.1">
    <property type="nucleotide sequence ID" value="XM_035818944.1"/>
</dbReference>
<gene>
    <name evidence="3" type="primary">LOC118414732</name>
</gene>
<evidence type="ECO:0000256" key="1">
    <source>
        <dbReference type="SAM" id="MobiDB-lite"/>
    </source>
</evidence>
<feature type="compositionally biased region" description="Basic and acidic residues" evidence="1">
    <location>
        <begin position="76"/>
        <end position="90"/>
    </location>
</feature>
<feature type="compositionally biased region" description="Basic and acidic residues" evidence="1">
    <location>
        <begin position="1"/>
        <end position="11"/>
    </location>
</feature>
<dbReference type="PANTHER" id="PTHR46606">
    <property type="entry name" value="SHOOTIN-1"/>
    <property type="match status" value="1"/>
</dbReference>
<reference evidence="3" key="3">
    <citation type="submission" date="2025-08" db="UniProtKB">
        <authorList>
            <consortium name="RefSeq"/>
        </authorList>
    </citation>
    <scope>IDENTIFICATION</scope>
</reference>
<feature type="region of interest" description="Disordered" evidence="1">
    <location>
        <begin position="1"/>
        <end position="38"/>
    </location>
</feature>
<keyword evidence="2" id="KW-1185">Reference proteome</keyword>
<feature type="region of interest" description="Disordered" evidence="1">
    <location>
        <begin position="52"/>
        <end position="218"/>
    </location>
</feature>
<dbReference type="PANTHER" id="PTHR46606:SF5">
    <property type="entry name" value="SHOOTIN-1"/>
    <property type="match status" value="1"/>
</dbReference>
<dbReference type="Proteomes" id="UP000001554">
    <property type="component" value="Chromosome 4"/>
</dbReference>
<reference evidence="2" key="2">
    <citation type="journal article" date="2020" name="Nat. Ecol. Evol.">
        <title>Deeply conserved synteny resolves early events in vertebrate evolution.</title>
        <authorList>
            <person name="Simakov O."/>
            <person name="Marletaz F."/>
            <person name="Yue J.X."/>
            <person name="O'Connell B."/>
            <person name="Jenkins J."/>
            <person name="Brandt A."/>
            <person name="Calef R."/>
            <person name="Tung C.H."/>
            <person name="Huang T.K."/>
            <person name="Schmutz J."/>
            <person name="Satoh N."/>
            <person name="Yu J.K."/>
            <person name="Putnam N.H."/>
            <person name="Green R.E."/>
            <person name="Rokhsar D.S."/>
        </authorList>
    </citation>
    <scope>NUCLEOTIDE SEQUENCE [LARGE SCALE GENOMIC DNA]</scope>
    <source>
        <strain evidence="2">S238N-H82</strain>
    </source>
</reference>
<reference evidence="3" key="1">
    <citation type="journal article" date="2016" name="Genome Biol. Evol.">
        <title>Conserved non-coding elements in the most distant genera of cephalochordates: the Goldilocks principle.</title>
        <authorList>
            <person name="Yue J.X."/>
            <person name="Kozmikova I."/>
            <person name="Ono H."/>
            <person name="Nossa C.W."/>
            <person name="Kozmik Z."/>
            <person name="Putnam N.H."/>
            <person name="Yu J.K."/>
            <person name="Holland L.Z."/>
        </authorList>
    </citation>
    <scope>NUCLEOTIDE SEQUENCE</scope>
</reference>
<protein>
    <submittedName>
        <fullName evidence="3">Uncharacterized protein LOC118414732</fullName>
    </submittedName>
</protein>
<dbReference type="InterPro" id="IPR024849">
    <property type="entry name" value="Shootin-1"/>
</dbReference>
<dbReference type="AlphaFoldDB" id="A0A9J7MNQ0"/>
<evidence type="ECO:0000313" key="3">
    <source>
        <dbReference type="RefSeq" id="XP_035674837.1"/>
    </source>
</evidence>
<proteinExistence type="predicted"/>
<organism evidence="2 3">
    <name type="scientific">Branchiostoma floridae</name>
    <name type="common">Florida lancelet</name>
    <name type="synonym">Amphioxus</name>
    <dbReference type="NCBI Taxonomy" id="7739"/>
    <lineage>
        <taxon>Eukaryota</taxon>
        <taxon>Metazoa</taxon>
        <taxon>Chordata</taxon>
        <taxon>Cephalochordata</taxon>
        <taxon>Leptocardii</taxon>
        <taxon>Amphioxiformes</taxon>
        <taxon>Branchiostomatidae</taxon>
        <taxon>Branchiostoma</taxon>
    </lineage>
</organism>
<dbReference type="GeneID" id="118414732"/>
<sequence>MAMREMMDRIKSGKVQLRPTRLTGTSGDEEEEKENKESAIKEMTSLLKRRTIKNTGRPRSIHEENELMKTLQKRRQITDKTQELSLRKISEPVLPSQHSVLNRPEPIAEEQEPSTPKDAGLLPSPVSPDQSPTKPIPSPRKSKFKKQKGQDWPSQESDVDNPTSPTNTPQGGDSTPQETYDVPKAHAKESGDAVNGAEGQNGADNNLYEPVEFGETNA</sequence>
<feature type="compositionally biased region" description="Basic and acidic residues" evidence="1">
    <location>
        <begin position="181"/>
        <end position="191"/>
    </location>
</feature>